<protein>
    <submittedName>
        <fullName evidence="1">Uncharacterized protein</fullName>
    </submittedName>
</protein>
<gene>
    <name evidence="1" type="ORF">HNR65_003641</name>
</gene>
<keyword evidence="2" id="KW-1185">Reference proteome</keyword>
<accession>A0A7W0CCK1</accession>
<evidence type="ECO:0000313" key="1">
    <source>
        <dbReference type="EMBL" id="MBA2883274.1"/>
    </source>
</evidence>
<reference evidence="1 2" key="1">
    <citation type="submission" date="2020-07" db="EMBL/GenBank/DDBJ databases">
        <title>Genomic Encyclopedia of Type Strains, Phase IV (KMG-IV): sequencing the most valuable type-strain genomes for metagenomic binning, comparative biology and taxonomic classification.</title>
        <authorList>
            <person name="Goeker M."/>
        </authorList>
    </citation>
    <scope>NUCLEOTIDE SEQUENCE [LARGE SCALE GENOMIC DNA]</scope>
    <source>
        <strain evidence="1 2">DSM 17721</strain>
    </source>
</reference>
<dbReference type="EMBL" id="JACDUS010000028">
    <property type="protein sequence ID" value="MBA2883274.1"/>
    <property type="molecule type" value="Genomic_DNA"/>
</dbReference>
<proteinExistence type="predicted"/>
<dbReference type="AlphaFoldDB" id="A0A7W0CCK1"/>
<evidence type="ECO:0000313" key="2">
    <source>
        <dbReference type="Proteomes" id="UP000525298"/>
    </source>
</evidence>
<organism evidence="1 2">
    <name type="scientific">Desulfosalsimonas propionicica</name>
    <dbReference type="NCBI Taxonomy" id="332175"/>
    <lineage>
        <taxon>Bacteria</taxon>
        <taxon>Pseudomonadati</taxon>
        <taxon>Thermodesulfobacteriota</taxon>
        <taxon>Desulfobacteria</taxon>
        <taxon>Desulfobacterales</taxon>
        <taxon>Desulfosalsimonadaceae</taxon>
        <taxon>Desulfosalsimonas</taxon>
    </lineage>
</organism>
<name>A0A7W0CCK1_9BACT</name>
<dbReference type="Proteomes" id="UP000525298">
    <property type="component" value="Unassembled WGS sequence"/>
</dbReference>
<feature type="non-terminal residue" evidence="1">
    <location>
        <position position="69"/>
    </location>
</feature>
<comment type="caution">
    <text evidence="1">The sequence shown here is derived from an EMBL/GenBank/DDBJ whole genome shotgun (WGS) entry which is preliminary data.</text>
</comment>
<sequence length="69" mass="7530">MVLVGNKENTAVATIIQYQTPHTARLRRRPSDEPLCGAHSRAAAGPTDVLESSINYLGISVYPGIYRMT</sequence>